<dbReference type="InterPro" id="IPR011009">
    <property type="entry name" value="Kinase-like_dom_sf"/>
</dbReference>
<feature type="domain" description="SH2" evidence="5">
    <location>
        <begin position="191"/>
        <end position="285"/>
    </location>
</feature>
<proteinExistence type="predicted"/>
<dbReference type="GO" id="GO:0004672">
    <property type="term" value="F:protein kinase activity"/>
    <property type="evidence" value="ECO:0007669"/>
    <property type="project" value="InterPro"/>
</dbReference>
<dbReference type="SMART" id="SM00252">
    <property type="entry name" value="SH2"/>
    <property type="match status" value="1"/>
</dbReference>
<sequence>LPTDLGNPTLIGLHLGNDSFKVKTVKSGKVESIICACILTTKQLIVANKPPRKDGQSTYAFNIPVDTIMEVRKCEKTFALELIQNDGDRVTLECLKRSKDLLSLWKKLLDETKSLNLPNGWNSNGHRFQLITIPEGTKCTKCYQPLPSSVMQGYSCSHCSQTVHIHCFQLVGAARRGTAPALPTQHLAVAAYHKNVTRQRAHEILSNTQPGAYLIRDGKLGCKVLSLHTGNGKFEHISIEEEGGKVALGNKICWFDDLDKMVQFYADNNLSIHFSMIDCHLTVGMQARAVKRFLPRHATVDETGILLTISWDNKTLDCKYLSTFCEVANVSLVNKMSSGVGVSQTTKKSLRKRIINADKKEDVVRQRLTEFYCHELMKDVLLRSHFHTDSVALVGAGAFGQVFQILAKKDITYGELEAITTALTKEEKHDYLNKVTPIRFPNRSEIAIKRSSTVALKCETAFNFQLENFPVNPKSLPDAITENFTLFKEYNTLCSIFKRFGFKDTRGFTKPYAFGRLGDYSFTSFKGSTRTKHFGFHFLLLELCGPDLEDMLEVCSHNCRQNDQRLSTRTVFLIGDQFISRLQCLQEPSIGLSHNDLKCDQLMSGRGENINTIFLIDYGLVTKYKEAWGTTAAVPPMGNRRWAPRSNHQMACRTPLCEIESACYVLLRLLKNHFPWDGMFDKQVMKLQELKDRGEEDILTKTGDQVLYEEKQFLWMYLKKMSGRKVMRMKDDIEQEIDKFKDFFDERNDKWGDGGTQMQELMVDLAKMGDPIYCSFTERKLDFADVNYIGIRKHLLSIFDLSMYASSINSTLLTRVTKKQVEDFFQANIERKEQRTETGRPVYYYFPEGEQHCFWEWHCRCRDFWENRPEYWQKLLANRDELAELLRQKQMAANSKPAGPRPAKLASEISR</sequence>
<organism evidence="8 9">
    <name type="scientific">Macrostomum lignano</name>
    <dbReference type="NCBI Taxonomy" id="282301"/>
    <lineage>
        <taxon>Eukaryota</taxon>
        <taxon>Metazoa</taxon>
        <taxon>Spiralia</taxon>
        <taxon>Lophotrochozoa</taxon>
        <taxon>Platyhelminthes</taxon>
        <taxon>Rhabditophora</taxon>
        <taxon>Macrostomorpha</taxon>
        <taxon>Macrostomida</taxon>
        <taxon>Macrostomidae</taxon>
        <taxon>Macrostomum</taxon>
    </lineage>
</organism>
<dbReference type="InterPro" id="IPR000980">
    <property type="entry name" value="SH2"/>
</dbReference>
<dbReference type="Pfam" id="PF00130">
    <property type="entry name" value="C1_1"/>
    <property type="match status" value="1"/>
</dbReference>
<evidence type="ECO:0000259" key="6">
    <source>
        <dbReference type="PROSITE" id="PS50011"/>
    </source>
</evidence>
<keyword evidence="8" id="KW-1185">Reference proteome</keyword>
<evidence type="ECO:0000313" key="9">
    <source>
        <dbReference type="WBParaSite" id="maker-uti_cns_0000514-snap-gene-0.2-mRNA-1"/>
    </source>
</evidence>
<dbReference type="CDD" id="cd00173">
    <property type="entry name" value="SH2"/>
    <property type="match status" value="1"/>
</dbReference>
<dbReference type="CDD" id="cd00029">
    <property type="entry name" value="C1"/>
    <property type="match status" value="1"/>
</dbReference>
<dbReference type="Gene3D" id="3.30.60.20">
    <property type="match status" value="1"/>
</dbReference>
<evidence type="ECO:0000259" key="5">
    <source>
        <dbReference type="PROSITE" id="PS50001"/>
    </source>
</evidence>
<dbReference type="InterPro" id="IPR036860">
    <property type="entry name" value="SH2_dom_sf"/>
</dbReference>
<feature type="region of interest" description="Disordered" evidence="4">
    <location>
        <begin position="891"/>
        <end position="911"/>
    </location>
</feature>
<dbReference type="Proteomes" id="UP000095280">
    <property type="component" value="Unplaced"/>
</dbReference>
<dbReference type="SUPFAM" id="SSF57889">
    <property type="entry name" value="Cysteine-rich domain"/>
    <property type="match status" value="1"/>
</dbReference>
<dbReference type="PROSITE" id="PS50001">
    <property type="entry name" value="SH2"/>
    <property type="match status" value="1"/>
</dbReference>
<keyword evidence="2" id="KW-0862">Zinc</keyword>
<evidence type="ECO:0000259" key="7">
    <source>
        <dbReference type="PROSITE" id="PS50081"/>
    </source>
</evidence>
<evidence type="ECO:0000256" key="4">
    <source>
        <dbReference type="SAM" id="MobiDB-lite"/>
    </source>
</evidence>
<evidence type="ECO:0000256" key="2">
    <source>
        <dbReference type="ARBA" id="ARBA00022833"/>
    </source>
</evidence>
<evidence type="ECO:0000313" key="8">
    <source>
        <dbReference type="Proteomes" id="UP000095280"/>
    </source>
</evidence>
<dbReference type="AlphaFoldDB" id="A0A1I8G097"/>
<dbReference type="WBParaSite" id="maker-uti_cns_0000514-snap-gene-0.2-mRNA-1">
    <property type="protein sequence ID" value="maker-uti_cns_0000514-snap-gene-0.2-mRNA-1"/>
    <property type="gene ID" value="maker-uti_cns_0000514-snap-gene-0.2"/>
</dbReference>
<dbReference type="Gene3D" id="1.10.510.10">
    <property type="entry name" value="Transferase(Phosphotransferase) domain 1"/>
    <property type="match status" value="1"/>
</dbReference>
<protein>
    <submittedName>
        <fullName evidence="9">Protein kinase C</fullName>
    </submittedName>
</protein>
<feature type="domain" description="Protein kinase" evidence="6">
    <location>
        <begin position="388"/>
        <end position="846"/>
    </location>
</feature>
<dbReference type="GO" id="GO:0046872">
    <property type="term" value="F:metal ion binding"/>
    <property type="evidence" value="ECO:0007669"/>
    <property type="project" value="UniProtKB-KW"/>
</dbReference>
<dbReference type="PANTHER" id="PTHR11909">
    <property type="entry name" value="CASEIN KINASE-RELATED"/>
    <property type="match status" value="1"/>
</dbReference>
<dbReference type="InterPro" id="IPR000719">
    <property type="entry name" value="Prot_kinase_dom"/>
</dbReference>
<keyword evidence="1" id="KW-0479">Metal-binding</keyword>
<reference evidence="9" key="1">
    <citation type="submission" date="2016-11" db="UniProtKB">
        <authorList>
            <consortium name="WormBaseParasite"/>
        </authorList>
    </citation>
    <scope>IDENTIFICATION</scope>
</reference>
<dbReference type="SUPFAM" id="SSF55550">
    <property type="entry name" value="SH2 domain"/>
    <property type="match status" value="1"/>
</dbReference>
<feature type="domain" description="Phorbol-ester/DAG-type" evidence="7">
    <location>
        <begin position="125"/>
        <end position="175"/>
    </location>
</feature>
<accession>A0A1I8G097</accession>
<dbReference type="PROSITE" id="PS50081">
    <property type="entry name" value="ZF_DAG_PE_2"/>
    <property type="match status" value="1"/>
</dbReference>
<dbReference type="SUPFAM" id="SSF56112">
    <property type="entry name" value="Protein kinase-like (PK-like)"/>
    <property type="match status" value="1"/>
</dbReference>
<dbReference type="InterPro" id="IPR050235">
    <property type="entry name" value="CK1_Ser-Thr_kinase"/>
</dbReference>
<evidence type="ECO:0000256" key="1">
    <source>
        <dbReference type="ARBA" id="ARBA00022723"/>
    </source>
</evidence>
<evidence type="ECO:0000256" key="3">
    <source>
        <dbReference type="PROSITE-ProRule" id="PRU00191"/>
    </source>
</evidence>
<dbReference type="Pfam" id="PF00017">
    <property type="entry name" value="SH2"/>
    <property type="match status" value="1"/>
</dbReference>
<dbReference type="PROSITE" id="PS50011">
    <property type="entry name" value="PROTEIN_KINASE_DOM"/>
    <property type="match status" value="1"/>
</dbReference>
<dbReference type="InterPro" id="IPR002219">
    <property type="entry name" value="PKC_DAG/PE"/>
</dbReference>
<dbReference type="GO" id="GO:0005524">
    <property type="term" value="F:ATP binding"/>
    <property type="evidence" value="ECO:0007669"/>
    <property type="project" value="InterPro"/>
</dbReference>
<dbReference type="InterPro" id="IPR046349">
    <property type="entry name" value="C1-like_sf"/>
</dbReference>
<dbReference type="Gene3D" id="3.30.505.10">
    <property type="entry name" value="SH2 domain"/>
    <property type="match status" value="1"/>
</dbReference>
<keyword evidence="3" id="KW-0727">SH2 domain</keyword>
<name>A0A1I8G097_9PLAT</name>